<proteinExistence type="predicted"/>
<dbReference type="RefSeq" id="WP_002416391.1">
    <property type="nucleotide sequence ID" value="NZ_JRMW01000043.1"/>
</dbReference>
<accession>A0A095WZW3</accession>
<dbReference type="InterPro" id="IPR007167">
    <property type="entry name" value="Fe-transptr_FeoA-like"/>
</dbReference>
<comment type="caution">
    <text evidence="3">The sequence shown here is derived from an EMBL/GenBank/DDBJ whole genome shotgun (WGS) entry which is preliminary data.</text>
</comment>
<evidence type="ECO:0000313" key="3">
    <source>
        <dbReference type="EMBL" id="KGF03006.1"/>
    </source>
</evidence>
<dbReference type="SUPFAM" id="SSF50037">
    <property type="entry name" value="C-terminal domain of transcriptional repressors"/>
    <property type="match status" value="1"/>
</dbReference>
<dbReference type="InterPro" id="IPR008988">
    <property type="entry name" value="Transcriptional_repressor_C"/>
</dbReference>
<protein>
    <submittedName>
        <fullName evidence="3">Iron transporter FeoA</fullName>
    </submittedName>
</protein>
<dbReference type="Pfam" id="PF04023">
    <property type="entry name" value="FeoA"/>
    <property type="match status" value="1"/>
</dbReference>
<organism evidence="3 4">
    <name type="scientific">Anaerococcus lactolyticus S7-1-13</name>
    <dbReference type="NCBI Taxonomy" id="1284686"/>
    <lineage>
        <taxon>Bacteria</taxon>
        <taxon>Bacillati</taxon>
        <taxon>Bacillota</taxon>
        <taxon>Tissierellia</taxon>
        <taxon>Tissierellales</taxon>
        <taxon>Peptoniphilaceae</taxon>
        <taxon>Anaerococcus</taxon>
    </lineage>
</organism>
<gene>
    <name evidence="3" type="ORF">HMPREF1630_08385</name>
</gene>
<dbReference type="Gene3D" id="2.30.30.90">
    <property type="match status" value="1"/>
</dbReference>
<evidence type="ECO:0000256" key="1">
    <source>
        <dbReference type="ARBA" id="ARBA00023004"/>
    </source>
</evidence>
<dbReference type="eggNOG" id="COG1918">
    <property type="taxonomic scope" value="Bacteria"/>
</dbReference>
<dbReference type="SMART" id="SM00899">
    <property type="entry name" value="FeoA"/>
    <property type="match status" value="1"/>
</dbReference>
<dbReference type="Proteomes" id="UP000029579">
    <property type="component" value="Unassembled WGS sequence"/>
</dbReference>
<keyword evidence="1" id="KW-0408">Iron</keyword>
<feature type="domain" description="Ferrous iron transporter FeoA-like" evidence="2">
    <location>
        <begin position="2"/>
        <end position="73"/>
    </location>
</feature>
<evidence type="ECO:0000313" key="4">
    <source>
        <dbReference type="Proteomes" id="UP000029579"/>
    </source>
</evidence>
<dbReference type="AlphaFoldDB" id="A0A095WZW3"/>
<dbReference type="EMBL" id="JRMW01000043">
    <property type="protein sequence ID" value="KGF03006.1"/>
    <property type="molecule type" value="Genomic_DNA"/>
</dbReference>
<evidence type="ECO:0000259" key="2">
    <source>
        <dbReference type="SMART" id="SM00899"/>
    </source>
</evidence>
<dbReference type="PANTHER" id="PTHR43151">
    <property type="entry name" value="FEOA FAMILY PROTEIN"/>
    <property type="match status" value="1"/>
</dbReference>
<reference evidence="3 4" key="1">
    <citation type="submission" date="2014-07" db="EMBL/GenBank/DDBJ databases">
        <authorList>
            <person name="McCorrison J."/>
            <person name="Sanka R."/>
            <person name="Torralba M."/>
            <person name="Gillis M."/>
            <person name="Haft D.H."/>
            <person name="Methe B."/>
            <person name="Sutton G."/>
            <person name="Nelson K.E."/>
        </authorList>
    </citation>
    <scope>NUCLEOTIDE SEQUENCE [LARGE SCALE GENOMIC DNA]</scope>
    <source>
        <strain evidence="3 4">S7-1-13</strain>
    </source>
</reference>
<dbReference type="GO" id="GO:0046914">
    <property type="term" value="F:transition metal ion binding"/>
    <property type="evidence" value="ECO:0007669"/>
    <property type="project" value="InterPro"/>
</dbReference>
<dbReference type="OrthoDB" id="3182299at2"/>
<sequence length="74" mass="8438">MERLSTLKEKTKGKVVEIIGDTHFQSRIISIGITVGSDVEVIQNYKKQPILIYCRDTMIAVNKIEAEKIMMEVL</sequence>
<dbReference type="InterPro" id="IPR038157">
    <property type="entry name" value="FeoA_core_dom"/>
</dbReference>
<dbReference type="InterPro" id="IPR053184">
    <property type="entry name" value="FeoA-like"/>
</dbReference>
<dbReference type="PANTHER" id="PTHR43151:SF1">
    <property type="entry name" value="SSR2333 PROTEIN"/>
    <property type="match status" value="1"/>
</dbReference>
<name>A0A095WZW3_9FIRM</name>